<dbReference type="EMBL" id="GL349457">
    <property type="protein sequence ID" value="KNC49756.1"/>
    <property type="molecule type" value="Genomic_DNA"/>
</dbReference>
<feature type="compositionally biased region" description="Low complexity" evidence="1">
    <location>
        <begin position="104"/>
        <end position="115"/>
    </location>
</feature>
<dbReference type="InterPro" id="IPR036412">
    <property type="entry name" value="HAD-like_sf"/>
</dbReference>
<dbReference type="InterPro" id="IPR051658">
    <property type="entry name" value="UBLCP1"/>
</dbReference>
<proteinExistence type="predicted"/>
<feature type="region of interest" description="Disordered" evidence="1">
    <location>
        <begin position="58"/>
        <end position="148"/>
    </location>
</feature>
<organism evidence="3 4">
    <name type="scientific">Thecamonas trahens ATCC 50062</name>
    <dbReference type="NCBI Taxonomy" id="461836"/>
    <lineage>
        <taxon>Eukaryota</taxon>
        <taxon>Apusozoa</taxon>
        <taxon>Apusomonadida</taxon>
        <taxon>Apusomonadidae</taxon>
        <taxon>Thecamonas</taxon>
    </lineage>
</organism>
<name>A0A0L0DCE2_THETB</name>
<dbReference type="PROSITE" id="PS50969">
    <property type="entry name" value="FCP1"/>
    <property type="match status" value="1"/>
</dbReference>
<feature type="compositionally biased region" description="Gly residues" evidence="1">
    <location>
        <begin position="425"/>
        <end position="434"/>
    </location>
</feature>
<feature type="region of interest" description="Disordered" evidence="1">
    <location>
        <begin position="393"/>
        <end position="489"/>
    </location>
</feature>
<feature type="domain" description="FCP1 homology" evidence="2">
    <location>
        <begin position="199"/>
        <end position="370"/>
    </location>
</feature>
<feature type="compositionally biased region" description="Basic residues" evidence="1">
    <location>
        <begin position="68"/>
        <end position="81"/>
    </location>
</feature>
<keyword evidence="4" id="KW-1185">Reference proteome</keyword>
<feature type="compositionally biased region" description="Low complexity" evidence="1">
    <location>
        <begin position="58"/>
        <end position="67"/>
    </location>
</feature>
<evidence type="ECO:0000256" key="1">
    <source>
        <dbReference type="SAM" id="MobiDB-lite"/>
    </source>
</evidence>
<dbReference type="Proteomes" id="UP000054408">
    <property type="component" value="Unassembled WGS sequence"/>
</dbReference>
<reference evidence="3 4" key="1">
    <citation type="submission" date="2010-05" db="EMBL/GenBank/DDBJ databases">
        <title>The Genome Sequence of Thecamonas trahens ATCC 50062.</title>
        <authorList>
            <consortium name="The Broad Institute Genome Sequencing Platform"/>
            <person name="Russ C."/>
            <person name="Cuomo C."/>
            <person name="Shea T."/>
            <person name="Young S.K."/>
            <person name="Zeng Q."/>
            <person name="Koehrsen M."/>
            <person name="Haas B."/>
            <person name="Borodovsky M."/>
            <person name="Guigo R."/>
            <person name="Alvarado L."/>
            <person name="Berlin A."/>
            <person name="Bochicchio J."/>
            <person name="Borenstein D."/>
            <person name="Chapman S."/>
            <person name="Chen Z."/>
            <person name="Freedman E."/>
            <person name="Gellesch M."/>
            <person name="Goldberg J."/>
            <person name="Griggs A."/>
            <person name="Gujja S."/>
            <person name="Heilman E."/>
            <person name="Heiman D."/>
            <person name="Hepburn T."/>
            <person name="Howarth C."/>
            <person name="Jen D."/>
            <person name="Larson L."/>
            <person name="Mehta T."/>
            <person name="Park D."/>
            <person name="Pearson M."/>
            <person name="Roberts A."/>
            <person name="Saif S."/>
            <person name="Shenoy N."/>
            <person name="Sisk P."/>
            <person name="Stolte C."/>
            <person name="Sykes S."/>
            <person name="Thomson T."/>
            <person name="Walk T."/>
            <person name="White J."/>
            <person name="Yandava C."/>
            <person name="Burger G."/>
            <person name="Gray M.W."/>
            <person name="Holland P.W.H."/>
            <person name="King N."/>
            <person name="Lang F.B.F."/>
            <person name="Roger A.J."/>
            <person name="Ruiz-Trillo I."/>
            <person name="Lander E."/>
            <person name="Nusbaum C."/>
        </authorList>
    </citation>
    <scope>NUCLEOTIDE SEQUENCE [LARGE SCALE GENOMIC DNA]</scope>
    <source>
        <strain evidence="3 4">ATCC 50062</strain>
    </source>
</reference>
<dbReference type="eggNOG" id="KOG1605">
    <property type="taxonomic scope" value="Eukaryota"/>
</dbReference>
<dbReference type="Gene3D" id="3.40.50.1000">
    <property type="entry name" value="HAD superfamily/HAD-like"/>
    <property type="match status" value="1"/>
</dbReference>
<dbReference type="InterPro" id="IPR023214">
    <property type="entry name" value="HAD_sf"/>
</dbReference>
<dbReference type="OrthoDB" id="1711508at2759"/>
<dbReference type="SUPFAM" id="SSF56784">
    <property type="entry name" value="HAD-like"/>
    <property type="match status" value="1"/>
</dbReference>
<dbReference type="GeneID" id="25565300"/>
<sequence>MADTVAASTTTVDRDLALATLLSEFHALDLADVVAMVLDACGGHVAEARENLAIMASARRSSAMSGSRVRRSRRTRRRRSGRPQAGMESSSRGDVGGGDDGDDAGAQAGVAGDGAAKCKRKHREKGNGKGKGKGKGRVRKPSRRKKLRIAEQNRLEALKRARLSAGATEDEFMAEVEADGRSKLIATGNTAEINVITPPRPGAKLLVLDLDETLYDFRSADEKIAHKVLRLKRPHVDAFLAKAYTYGYDLCIWSQSSWRRLETILTALGLLTHEAFKFVFVLDVSSMYNVSRTDAQGNIVVHQVKDLHFIWGKFPDFYTPCNTLHIDDLARNMCMNPGNGLVIKPFNRKLRRSAVPDNTLALLADYLFLIAHEPDISLLNHAGWELAVVQARSPRPEKPSNSASSDTTNSGLATGGRVGDEIGYHNGGSGGGNTSGPPPAYAAHENESGVLSGRGSDMGTNDGAGGPIGGVGRAGAGGSVASDSWSTES</sequence>
<evidence type="ECO:0000259" key="2">
    <source>
        <dbReference type="PROSITE" id="PS50969"/>
    </source>
</evidence>
<feature type="compositionally biased region" description="Gly residues" evidence="1">
    <location>
        <begin position="462"/>
        <end position="478"/>
    </location>
</feature>
<dbReference type="AlphaFoldDB" id="A0A0L0DCE2"/>
<dbReference type="SMART" id="SM00577">
    <property type="entry name" value="CPDc"/>
    <property type="match status" value="1"/>
</dbReference>
<dbReference type="InterPro" id="IPR004274">
    <property type="entry name" value="FCP1_dom"/>
</dbReference>
<feature type="compositionally biased region" description="Polar residues" evidence="1">
    <location>
        <begin position="399"/>
        <end position="412"/>
    </location>
</feature>
<dbReference type="RefSeq" id="XP_013757542.1">
    <property type="nucleotide sequence ID" value="XM_013902088.1"/>
</dbReference>
<dbReference type="PANTHER" id="PTHR48493:SF1">
    <property type="entry name" value="UBIQUITIN-LIKE DOMAIN-CONTAINING CTD PHOSPHATASE 1"/>
    <property type="match status" value="1"/>
</dbReference>
<evidence type="ECO:0000313" key="4">
    <source>
        <dbReference type="Proteomes" id="UP000054408"/>
    </source>
</evidence>
<accession>A0A0L0DCE2</accession>
<protein>
    <submittedName>
        <fullName evidence="3">Ubiquitin family protein</fullName>
    </submittedName>
</protein>
<gene>
    <name evidence="3" type="ORF">AMSG_06032</name>
</gene>
<dbReference type="GO" id="GO:0090364">
    <property type="term" value="P:regulation of proteasome assembly"/>
    <property type="evidence" value="ECO:0007669"/>
    <property type="project" value="InterPro"/>
</dbReference>
<dbReference type="PANTHER" id="PTHR48493">
    <property type="entry name" value="UBIQUITIN-LIKE DOMAIN-CONTAINING CTD PHOSPHATASE 1"/>
    <property type="match status" value="1"/>
</dbReference>
<feature type="compositionally biased region" description="Basic residues" evidence="1">
    <location>
        <begin position="117"/>
        <end position="147"/>
    </location>
</feature>
<dbReference type="Pfam" id="PF03031">
    <property type="entry name" value="NIF"/>
    <property type="match status" value="1"/>
</dbReference>
<evidence type="ECO:0000313" key="3">
    <source>
        <dbReference type="EMBL" id="KNC49756.1"/>
    </source>
</evidence>